<keyword evidence="6" id="KW-0812">Transmembrane</keyword>
<evidence type="ECO:0000313" key="10">
    <source>
        <dbReference type="Proteomes" id="UP000626109"/>
    </source>
</evidence>
<dbReference type="InterPro" id="IPR036961">
    <property type="entry name" value="Kinesin_motor_dom_sf"/>
</dbReference>
<evidence type="ECO:0000259" key="8">
    <source>
        <dbReference type="PROSITE" id="PS50067"/>
    </source>
</evidence>
<keyword evidence="3" id="KW-0505">Motor protein</keyword>
<name>A0A813L6I0_POLGL</name>
<proteinExistence type="inferred from homology"/>
<evidence type="ECO:0000313" key="9">
    <source>
        <dbReference type="EMBL" id="CAE8716438.1"/>
    </source>
</evidence>
<feature type="transmembrane region" description="Helical" evidence="6">
    <location>
        <begin position="180"/>
        <end position="197"/>
    </location>
</feature>
<accession>A0A813L6I0</accession>
<feature type="transmembrane region" description="Helical" evidence="6">
    <location>
        <begin position="663"/>
        <end position="686"/>
    </location>
</feature>
<feature type="compositionally biased region" description="Low complexity" evidence="5">
    <location>
        <begin position="36"/>
        <end position="64"/>
    </location>
</feature>
<feature type="coiled-coil region" evidence="4">
    <location>
        <begin position="1029"/>
        <end position="1056"/>
    </location>
</feature>
<feature type="compositionally biased region" description="Polar residues" evidence="5">
    <location>
        <begin position="442"/>
        <end position="452"/>
    </location>
</feature>
<dbReference type="EMBL" id="CAJNNW010032965">
    <property type="protein sequence ID" value="CAE8716438.1"/>
    <property type="molecule type" value="Genomic_DNA"/>
</dbReference>
<feature type="transmembrane region" description="Helical" evidence="6">
    <location>
        <begin position="500"/>
        <end position="517"/>
    </location>
</feature>
<feature type="transmembrane region" description="Helical" evidence="6">
    <location>
        <begin position="529"/>
        <end position="560"/>
    </location>
</feature>
<dbReference type="PROSITE" id="PS50067">
    <property type="entry name" value="KINESIN_MOTOR_2"/>
    <property type="match status" value="1"/>
</dbReference>
<dbReference type="PANTHER" id="PTHR47969">
    <property type="entry name" value="CHROMOSOME-ASSOCIATED KINESIN KIF4A-RELATED"/>
    <property type="match status" value="1"/>
</dbReference>
<dbReference type="PROSITE" id="PS00411">
    <property type="entry name" value="KINESIN_MOTOR_1"/>
    <property type="match status" value="1"/>
</dbReference>
<keyword evidence="2 3" id="KW-0067">ATP-binding</keyword>
<reference evidence="9" key="1">
    <citation type="submission" date="2021-02" db="EMBL/GenBank/DDBJ databases">
        <authorList>
            <person name="Dougan E. K."/>
            <person name="Rhodes N."/>
            <person name="Thang M."/>
            <person name="Chan C."/>
        </authorList>
    </citation>
    <scope>NUCLEOTIDE SEQUENCE</scope>
</reference>
<dbReference type="Proteomes" id="UP000626109">
    <property type="component" value="Unassembled WGS sequence"/>
</dbReference>
<dbReference type="GO" id="GO:0007018">
    <property type="term" value="P:microtubule-based movement"/>
    <property type="evidence" value="ECO:0007669"/>
    <property type="project" value="InterPro"/>
</dbReference>
<evidence type="ECO:0000256" key="4">
    <source>
        <dbReference type="SAM" id="Coils"/>
    </source>
</evidence>
<keyword evidence="6" id="KW-1133">Transmembrane helix</keyword>
<feature type="compositionally biased region" description="Low complexity" evidence="5">
    <location>
        <begin position="71"/>
        <end position="81"/>
    </location>
</feature>
<feature type="region of interest" description="Disordered" evidence="5">
    <location>
        <begin position="1076"/>
        <end position="1099"/>
    </location>
</feature>
<feature type="non-terminal residue" evidence="9">
    <location>
        <position position="1"/>
    </location>
</feature>
<feature type="transmembrane region" description="Helical" evidence="6">
    <location>
        <begin position="101"/>
        <end position="123"/>
    </location>
</feature>
<keyword evidence="7" id="KW-0732">Signal</keyword>
<feature type="transmembrane region" description="Helical" evidence="6">
    <location>
        <begin position="361"/>
        <end position="379"/>
    </location>
</feature>
<dbReference type="Gene3D" id="3.40.850.10">
    <property type="entry name" value="Kinesin motor domain"/>
    <property type="match status" value="1"/>
</dbReference>
<evidence type="ECO:0000256" key="5">
    <source>
        <dbReference type="SAM" id="MobiDB-lite"/>
    </source>
</evidence>
<feature type="binding site" evidence="3">
    <location>
        <begin position="758"/>
        <end position="765"/>
    </location>
    <ligand>
        <name>ATP</name>
        <dbReference type="ChEBI" id="CHEBI:30616"/>
    </ligand>
</feature>
<dbReference type="GO" id="GO:0008017">
    <property type="term" value="F:microtubule binding"/>
    <property type="evidence" value="ECO:0007669"/>
    <property type="project" value="InterPro"/>
</dbReference>
<feature type="region of interest" description="Disordered" evidence="5">
    <location>
        <begin position="442"/>
        <end position="474"/>
    </location>
</feature>
<evidence type="ECO:0000256" key="1">
    <source>
        <dbReference type="ARBA" id="ARBA00022741"/>
    </source>
</evidence>
<dbReference type="AlphaFoldDB" id="A0A813L6I0"/>
<feature type="signal peptide" evidence="7">
    <location>
        <begin position="1"/>
        <end position="29"/>
    </location>
</feature>
<sequence length="1099" mass="120949">SQRGSMAACSCRLSLAALLLSVLCLRGRASAPAAVNSNSNNTSNSNNDNNDNSNNNSNNKNVNNIGRRAGSSTNVVASNSTSESSSAAKAYGIWYVHDWEYSYVEVLTLCVLLTLAMTFDMVWHKTEHHARGSYAFGQLQADLDAEQRSEVNGEDPGALHEHREIELQHARLSQVLADRAGGEFMILGFLAFCIWVFNKSTGFDWLASVYPSDEVHLPLTDSDWLHVAEDVHMKLFLGMVFYFALISRVVAGSTGMLRHWEKLRLRRKKVCGVDGTFKLKADSDLEDYLIWRAFFLDKLVMLQFQRPAQFKATLEKLGIDPAEKDAGFRFRHYVATHFAFSAYLALNVEAGVSDMIEVHNMTWLAVLVVSIFLAVAFRFGEVNLIETIPFFIGIAVILLASMWLVVWKRQGSIRRKGKRSLAQDLMKREGIEKGKSVVGTRTTLNIPDSAGQQKDEDNVALSPEDSPQSAEASPASESYARRGFEGFHQKHNTELYTMRVLQVMLFMISYAFAHTVADVEKWQSAPLIVLLYSCLFALGFAALFFILPFQVPVFLAIMALPPFMDDTNLSVFLALLEHEAIESYRVEGARSGLASHRFGGSSEAGDLCLSPGSPSRRLSEPLELCFSSGSDAVLDRLDNLERRVNSLEDSPARGMSWTKAPKVAARSTLIHLLSLLALASYLYFAIHMSLSACPCLHVPDAQSMLIRSAPGSSQWRKYAFDATLPSDRSQKQVFQECGAAQLVDSAANGYSATILAYGQTGSGKTHTMMGRLGVDSGRGDEVKKDDGMIMRAAKRLFRRTGSNDDRDISGFSVGCSFAEIFNAPGAVNECICDLLNPDSGNLQVRSSQKQGFFIENLAVFDCKSVADMRNALEAGLQNRRVSAHALNKDSSRSHALFTLYIDSEGTAPGDEDGPSVKRYGKITFVDLAGSERLKDSLSEGNARKETQAINKSLFTLGQVISQLAKGETRHVPYRNSKLTVLLQESFGGEALCLMVTCISPSFTFAEESSNSLNYAQKAMTIQNCPVVRLDEQQRVLFDLRAENAALRRELESYRARFGVLTPRGSLLQGPEMAPEIEQGGSLMSGVLPQGDARPSSGTT</sequence>
<dbReference type="GO" id="GO:0003777">
    <property type="term" value="F:microtubule motor activity"/>
    <property type="evidence" value="ECO:0007669"/>
    <property type="project" value="InterPro"/>
</dbReference>
<keyword evidence="1 3" id="KW-0547">Nucleotide-binding</keyword>
<dbReference type="GO" id="GO:0051231">
    <property type="term" value="P:spindle elongation"/>
    <property type="evidence" value="ECO:0007669"/>
    <property type="project" value="TreeGrafter"/>
</dbReference>
<protein>
    <recommendedName>
        <fullName evidence="8">Kinesin motor domain-containing protein</fullName>
    </recommendedName>
</protein>
<gene>
    <name evidence="9" type="ORF">PGLA2088_LOCUS39049</name>
</gene>
<dbReference type="GO" id="GO:0007052">
    <property type="term" value="P:mitotic spindle organization"/>
    <property type="evidence" value="ECO:0007669"/>
    <property type="project" value="TreeGrafter"/>
</dbReference>
<organism evidence="9 10">
    <name type="scientific">Polarella glacialis</name>
    <name type="common">Dinoflagellate</name>
    <dbReference type="NCBI Taxonomy" id="89957"/>
    <lineage>
        <taxon>Eukaryota</taxon>
        <taxon>Sar</taxon>
        <taxon>Alveolata</taxon>
        <taxon>Dinophyceae</taxon>
        <taxon>Suessiales</taxon>
        <taxon>Suessiaceae</taxon>
        <taxon>Polarella</taxon>
    </lineage>
</organism>
<keyword evidence="4" id="KW-0175">Coiled coil</keyword>
<feature type="domain" description="Kinesin motor" evidence="8">
    <location>
        <begin position="685"/>
        <end position="1021"/>
    </location>
</feature>
<comment type="similarity">
    <text evidence="3">Belongs to the TRAFAC class myosin-kinesin ATPase superfamily. Kinesin family.</text>
</comment>
<feature type="compositionally biased region" description="Low complexity" evidence="5">
    <location>
        <begin position="462"/>
        <end position="474"/>
    </location>
</feature>
<comment type="caution">
    <text evidence="9">The sequence shown here is derived from an EMBL/GenBank/DDBJ whole genome shotgun (WGS) entry which is preliminary data.</text>
</comment>
<feature type="transmembrane region" description="Helical" evidence="6">
    <location>
        <begin position="235"/>
        <end position="257"/>
    </location>
</feature>
<dbReference type="CDD" id="cd00106">
    <property type="entry name" value="KISc"/>
    <property type="match status" value="1"/>
</dbReference>
<feature type="region of interest" description="Disordered" evidence="5">
    <location>
        <begin position="33"/>
        <end position="81"/>
    </location>
</feature>
<dbReference type="InterPro" id="IPR027640">
    <property type="entry name" value="Kinesin-like_fam"/>
</dbReference>
<evidence type="ECO:0000256" key="6">
    <source>
        <dbReference type="SAM" id="Phobius"/>
    </source>
</evidence>
<feature type="chain" id="PRO_5032873309" description="Kinesin motor domain-containing protein" evidence="7">
    <location>
        <begin position="30"/>
        <end position="1099"/>
    </location>
</feature>
<dbReference type="SUPFAM" id="SSF52540">
    <property type="entry name" value="P-loop containing nucleoside triphosphate hydrolases"/>
    <property type="match status" value="1"/>
</dbReference>
<dbReference type="PANTHER" id="PTHR47969:SF29">
    <property type="entry name" value="KINESIN-LIKE PROTEIN"/>
    <property type="match status" value="1"/>
</dbReference>
<dbReference type="PRINTS" id="PR00380">
    <property type="entry name" value="KINESINHEAVY"/>
</dbReference>
<dbReference type="GO" id="GO:0005875">
    <property type="term" value="C:microtubule associated complex"/>
    <property type="evidence" value="ECO:0007669"/>
    <property type="project" value="TreeGrafter"/>
</dbReference>
<dbReference type="SMART" id="SM00129">
    <property type="entry name" value="KISc"/>
    <property type="match status" value="1"/>
</dbReference>
<evidence type="ECO:0000256" key="7">
    <source>
        <dbReference type="SAM" id="SignalP"/>
    </source>
</evidence>
<dbReference type="InterPro" id="IPR027417">
    <property type="entry name" value="P-loop_NTPase"/>
</dbReference>
<dbReference type="InterPro" id="IPR001752">
    <property type="entry name" value="Kinesin_motor_dom"/>
</dbReference>
<dbReference type="GO" id="GO:0005524">
    <property type="term" value="F:ATP binding"/>
    <property type="evidence" value="ECO:0007669"/>
    <property type="project" value="UniProtKB-UniRule"/>
</dbReference>
<feature type="transmembrane region" description="Helical" evidence="6">
    <location>
        <begin position="385"/>
        <end position="406"/>
    </location>
</feature>
<dbReference type="Pfam" id="PF00225">
    <property type="entry name" value="Kinesin"/>
    <property type="match status" value="1"/>
</dbReference>
<evidence type="ECO:0000256" key="2">
    <source>
        <dbReference type="ARBA" id="ARBA00022840"/>
    </source>
</evidence>
<dbReference type="InterPro" id="IPR019821">
    <property type="entry name" value="Kinesin_motor_CS"/>
</dbReference>
<keyword evidence="6" id="KW-0472">Membrane</keyword>
<evidence type="ECO:0000256" key="3">
    <source>
        <dbReference type="PROSITE-ProRule" id="PRU00283"/>
    </source>
</evidence>